<evidence type="ECO:0000313" key="2">
    <source>
        <dbReference type="Proteomes" id="UP000789738"/>
    </source>
</evidence>
<proteinExistence type="predicted"/>
<comment type="caution">
    <text evidence="1">The sequence shown here is derived from an EMBL/GenBank/DDBJ whole genome shotgun (WGS) entry which is preliminary data.</text>
</comment>
<name>A0AA86JZP0_9CLOT</name>
<reference evidence="1" key="1">
    <citation type="submission" date="2021-10" db="EMBL/GenBank/DDBJ databases">
        <authorList>
            <person name="Mesa V."/>
        </authorList>
    </citation>
    <scope>NUCLEOTIDE SEQUENCE</scope>
    <source>
        <strain evidence="1">CC3_PB</strain>
    </source>
</reference>
<gene>
    <name evidence="1" type="ORF">CNEO_42170</name>
</gene>
<dbReference type="AlphaFoldDB" id="A0AA86JZP0"/>
<accession>A0AA86JZP0</accession>
<dbReference type="RefSeq" id="WP_342350386.1">
    <property type="nucleotide sequence ID" value="NZ_CAKJVE010000004.1"/>
</dbReference>
<evidence type="ECO:0000313" key="1">
    <source>
        <dbReference type="EMBL" id="CAG9705915.1"/>
    </source>
</evidence>
<sequence length="91" mass="10737">MSELNRDDRIRELFLKVFMEEGVSEEELKEAILQTYIDADFKCTTFEEIPINELETALIDCYSAGGLEFENADDILEYYDKKKFRIIKVIK</sequence>
<dbReference type="EMBL" id="CAKJVE010000004">
    <property type="protein sequence ID" value="CAG9705915.1"/>
    <property type="molecule type" value="Genomic_DNA"/>
</dbReference>
<dbReference type="Proteomes" id="UP000789738">
    <property type="component" value="Unassembled WGS sequence"/>
</dbReference>
<protein>
    <submittedName>
        <fullName evidence="1">Uncharacterized protein</fullName>
    </submittedName>
</protein>
<organism evidence="1 2">
    <name type="scientific">Clostridium neonatale</name>
    <dbReference type="NCBI Taxonomy" id="137838"/>
    <lineage>
        <taxon>Bacteria</taxon>
        <taxon>Bacillati</taxon>
        <taxon>Bacillota</taxon>
        <taxon>Clostridia</taxon>
        <taxon>Eubacteriales</taxon>
        <taxon>Clostridiaceae</taxon>
        <taxon>Clostridium</taxon>
    </lineage>
</organism>